<dbReference type="OMA" id="WEDVWSV"/>
<dbReference type="FunFam" id="1.10.472.10:FF:000031">
    <property type="entry name" value="cyclin-L1-1-like isoform X1"/>
    <property type="match status" value="1"/>
</dbReference>
<dbReference type="CDD" id="cd20533">
    <property type="entry name" value="CYCLIN_CCNL_rpt2"/>
    <property type="match status" value="1"/>
</dbReference>
<keyword evidence="4" id="KW-1185">Reference proteome</keyword>
<dbReference type="CDD" id="cd20532">
    <property type="entry name" value="CYCLIN_CCNL_rpt1"/>
    <property type="match status" value="1"/>
</dbReference>
<dbReference type="SMART" id="SM00385">
    <property type="entry name" value="CYCLIN"/>
    <property type="match status" value="2"/>
</dbReference>
<sequence length="254" mass="28746">MADHDEGKDDESEAVVEQRIYGCDLIEEASIHLELPQVCAATAQTLFHRFYARRSFARHDVRHVAMGVLFLAAKVEESPRRVRDVLNVFNALFQHRDDGSHALEPLDLNSERYLRMKQLVVGVEAEVLTELGFLLYTEHPHKFILNYVRLICPDPSLEQQLAQRAWNVINDSARTDLCLRFAPEAICCAAISMAARALRLPLPTQPPWWEVFEVAKADVDRVSGQMADLYARPKAQYRDLKTKRPSPAAGPGQG</sequence>
<protein>
    <recommendedName>
        <fullName evidence="2">Cyclin-like domain-containing protein</fullName>
    </recommendedName>
</protein>
<dbReference type="Proteomes" id="UP000751190">
    <property type="component" value="Unassembled WGS sequence"/>
</dbReference>
<reference evidence="3" key="1">
    <citation type="submission" date="2021-05" db="EMBL/GenBank/DDBJ databases">
        <title>The genome of the haptophyte Pavlova lutheri (Diacronema luteri, Pavlovales) - a model for lipid biosynthesis in eukaryotic algae.</title>
        <authorList>
            <person name="Hulatt C.J."/>
            <person name="Posewitz M.C."/>
        </authorList>
    </citation>
    <scope>NUCLEOTIDE SEQUENCE</scope>
    <source>
        <strain evidence="3">NIVA-4/92</strain>
    </source>
</reference>
<dbReference type="EMBL" id="JAGTXO010000046">
    <property type="protein sequence ID" value="KAG8458886.1"/>
    <property type="molecule type" value="Genomic_DNA"/>
</dbReference>
<dbReference type="InterPro" id="IPR013763">
    <property type="entry name" value="Cyclin-like_dom"/>
</dbReference>
<dbReference type="OrthoDB" id="10264655at2759"/>
<name>A0A8J6C547_DIALT</name>
<dbReference type="Pfam" id="PF00134">
    <property type="entry name" value="Cyclin_N"/>
    <property type="match status" value="1"/>
</dbReference>
<evidence type="ECO:0000313" key="4">
    <source>
        <dbReference type="Proteomes" id="UP000751190"/>
    </source>
</evidence>
<dbReference type="InterPro" id="IPR006671">
    <property type="entry name" value="Cyclin_N"/>
</dbReference>
<dbReference type="InterPro" id="IPR043198">
    <property type="entry name" value="Cyclin/Ssn8"/>
</dbReference>
<dbReference type="GO" id="GO:0006357">
    <property type="term" value="P:regulation of transcription by RNA polymerase II"/>
    <property type="evidence" value="ECO:0007669"/>
    <property type="project" value="InterPro"/>
</dbReference>
<comment type="similarity">
    <text evidence="1">Belongs to the cyclin family.</text>
</comment>
<comment type="caution">
    <text evidence="3">The sequence shown here is derived from an EMBL/GenBank/DDBJ whole genome shotgun (WGS) entry which is preliminary data.</text>
</comment>
<feature type="domain" description="Cyclin-like" evidence="2">
    <location>
        <begin position="24"/>
        <end position="107"/>
    </location>
</feature>
<dbReference type="SUPFAM" id="SSF47954">
    <property type="entry name" value="Cyclin-like"/>
    <property type="match status" value="2"/>
</dbReference>
<dbReference type="PANTHER" id="PTHR10026">
    <property type="entry name" value="CYCLIN"/>
    <property type="match status" value="1"/>
</dbReference>
<evidence type="ECO:0000259" key="2">
    <source>
        <dbReference type="SMART" id="SM00385"/>
    </source>
</evidence>
<accession>A0A8J6C547</accession>
<evidence type="ECO:0000256" key="1">
    <source>
        <dbReference type="RuleBase" id="RU000383"/>
    </source>
</evidence>
<organism evidence="3 4">
    <name type="scientific">Diacronema lutheri</name>
    <name type="common">Unicellular marine alga</name>
    <name type="synonym">Monochrysis lutheri</name>
    <dbReference type="NCBI Taxonomy" id="2081491"/>
    <lineage>
        <taxon>Eukaryota</taxon>
        <taxon>Haptista</taxon>
        <taxon>Haptophyta</taxon>
        <taxon>Pavlovophyceae</taxon>
        <taxon>Pavlovales</taxon>
        <taxon>Pavlovaceae</taxon>
        <taxon>Diacronema</taxon>
    </lineage>
</organism>
<dbReference type="InterPro" id="IPR036915">
    <property type="entry name" value="Cyclin-like_sf"/>
</dbReference>
<gene>
    <name evidence="3" type="ORF">KFE25_004220</name>
</gene>
<dbReference type="Gene3D" id="1.10.472.10">
    <property type="entry name" value="Cyclin-like"/>
    <property type="match status" value="2"/>
</dbReference>
<dbReference type="GO" id="GO:0016538">
    <property type="term" value="F:cyclin-dependent protein serine/threonine kinase regulator activity"/>
    <property type="evidence" value="ECO:0007669"/>
    <property type="project" value="InterPro"/>
</dbReference>
<evidence type="ECO:0000313" key="3">
    <source>
        <dbReference type="EMBL" id="KAG8458886.1"/>
    </source>
</evidence>
<dbReference type="AlphaFoldDB" id="A0A8J6C547"/>
<proteinExistence type="inferred from homology"/>
<dbReference type="PIRSF" id="PIRSF036580">
    <property type="entry name" value="Cyclin_L"/>
    <property type="match status" value="1"/>
</dbReference>
<keyword evidence="1" id="KW-0195">Cyclin</keyword>
<feature type="domain" description="Cyclin-like" evidence="2">
    <location>
        <begin position="142"/>
        <end position="228"/>
    </location>
</feature>